<sequence>MITISAAELKPCGTAHIYYYLVRRLQLQIVTIHIPGKLNSTTDSLSRPCRSGYQKLKNGMIQTISKTQNCMPQTEIFATQEDSGDVAENERQGSKASTRKCGRLSSELVADIGRDLLMRCMKMRGFSEEGVNLLFKDQ</sequence>
<gene>
    <name evidence="2" type="ORF">EZS28_044873</name>
</gene>
<organism evidence="2 3">
    <name type="scientific">Streblomastix strix</name>
    <dbReference type="NCBI Taxonomy" id="222440"/>
    <lineage>
        <taxon>Eukaryota</taxon>
        <taxon>Metamonada</taxon>
        <taxon>Preaxostyla</taxon>
        <taxon>Oxymonadida</taxon>
        <taxon>Streblomastigidae</taxon>
        <taxon>Streblomastix</taxon>
    </lineage>
</organism>
<feature type="non-terminal residue" evidence="2">
    <location>
        <position position="138"/>
    </location>
</feature>
<comment type="caution">
    <text evidence="2">The sequence shown here is derived from an EMBL/GenBank/DDBJ whole genome shotgun (WGS) entry which is preliminary data.</text>
</comment>
<proteinExistence type="predicted"/>
<accession>A0A5J4TP11</accession>
<evidence type="ECO:0000313" key="2">
    <source>
        <dbReference type="EMBL" id="KAA6359600.1"/>
    </source>
</evidence>
<dbReference type="Proteomes" id="UP000324800">
    <property type="component" value="Unassembled WGS sequence"/>
</dbReference>
<evidence type="ECO:0000313" key="3">
    <source>
        <dbReference type="Proteomes" id="UP000324800"/>
    </source>
</evidence>
<dbReference type="EMBL" id="SNRW01028140">
    <property type="protein sequence ID" value="KAA6359600.1"/>
    <property type="molecule type" value="Genomic_DNA"/>
</dbReference>
<evidence type="ECO:0000256" key="1">
    <source>
        <dbReference type="SAM" id="MobiDB-lite"/>
    </source>
</evidence>
<reference evidence="2 3" key="1">
    <citation type="submission" date="2019-03" db="EMBL/GenBank/DDBJ databases">
        <title>Single cell metagenomics reveals metabolic interactions within the superorganism composed of flagellate Streblomastix strix and complex community of Bacteroidetes bacteria on its surface.</title>
        <authorList>
            <person name="Treitli S.C."/>
            <person name="Kolisko M."/>
            <person name="Husnik F."/>
            <person name="Keeling P."/>
            <person name="Hampl V."/>
        </authorList>
    </citation>
    <scope>NUCLEOTIDE SEQUENCE [LARGE SCALE GENOMIC DNA]</scope>
    <source>
        <strain evidence="2">ST1C</strain>
    </source>
</reference>
<protein>
    <submittedName>
        <fullName evidence="2">Uncharacterized protein</fullName>
    </submittedName>
</protein>
<feature type="region of interest" description="Disordered" evidence="1">
    <location>
        <begin position="80"/>
        <end position="99"/>
    </location>
</feature>
<name>A0A5J4TP11_9EUKA</name>
<dbReference type="AlphaFoldDB" id="A0A5J4TP11"/>